<feature type="domain" description="Major facilitator superfamily (MFS) profile" evidence="7">
    <location>
        <begin position="92"/>
        <end position="504"/>
    </location>
</feature>
<evidence type="ECO:0000259" key="7">
    <source>
        <dbReference type="PROSITE" id="PS50850"/>
    </source>
</evidence>
<organism evidence="8 9">
    <name type="scientific">Debaryomyces hansenii (strain ATCC 36239 / CBS 767 / BCRC 21394 / JCM 1990 / NBRC 0083 / IGC 2968)</name>
    <name type="common">Yeast</name>
    <name type="synonym">Torulaspora hansenii</name>
    <dbReference type="NCBI Taxonomy" id="284592"/>
    <lineage>
        <taxon>Eukaryota</taxon>
        <taxon>Fungi</taxon>
        <taxon>Dikarya</taxon>
        <taxon>Ascomycota</taxon>
        <taxon>Saccharomycotina</taxon>
        <taxon>Pichiomycetes</taxon>
        <taxon>Debaryomycetaceae</taxon>
        <taxon>Debaryomyces</taxon>
    </lineage>
</organism>
<dbReference type="GeneID" id="2902752"/>
<dbReference type="PANTHER" id="PTHR43791">
    <property type="entry name" value="PERMEASE-RELATED"/>
    <property type="match status" value="1"/>
</dbReference>
<dbReference type="SUPFAM" id="SSF103473">
    <property type="entry name" value="MFS general substrate transporter"/>
    <property type="match status" value="1"/>
</dbReference>
<evidence type="ECO:0000313" key="9">
    <source>
        <dbReference type="Proteomes" id="UP000000599"/>
    </source>
</evidence>
<dbReference type="OrthoDB" id="2985014at2759"/>
<protein>
    <submittedName>
        <fullName evidence="8">DEHA2E20064p</fullName>
    </submittedName>
</protein>
<keyword evidence="2" id="KW-0813">Transport</keyword>
<feature type="transmembrane region" description="Helical" evidence="6">
    <location>
        <begin position="417"/>
        <end position="438"/>
    </location>
</feature>
<feature type="transmembrane region" description="Helical" evidence="6">
    <location>
        <begin position="359"/>
        <end position="379"/>
    </location>
</feature>
<evidence type="ECO:0000256" key="3">
    <source>
        <dbReference type="ARBA" id="ARBA00022692"/>
    </source>
</evidence>
<dbReference type="HOGENOM" id="CLU_001265_0_6_1"/>
<feature type="transmembrane region" description="Helical" evidence="6">
    <location>
        <begin position="159"/>
        <end position="179"/>
    </location>
</feature>
<evidence type="ECO:0000313" key="8">
    <source>
        <dbReference type="EMBL" id="CAG88451.1"/>
    </source>
</evidence>
<feature type="transmembrane region" description="Helical" evidence="6">
    <location>
        <begin position="253"/>
        <end position="275"/>
    </location>
</feature>
<dbReference type="AlphaFoldDB" id="Q6BNP2"/>
<dbReference type="InterPro" id="IPR020846">
    <property type="entry name" value="MFS_dom"/>
</dbReference>
<feature type="transmembrane region" description="Helical" evidence="6">
    <location>
        <begin position="185"/>
        <end position="209"/>
    </location>
</feature>
<sequence length="539" mass="60360">MTIDINDIDLSSKDKGPEIYHHEEKGANASHYEEKGIASHLEEKDGLEIVDKVSLNEELAQNLDLPESLKDLTDEEFEALERRTKRKIDLRILPMVVLIYILNYLDRNNIAAARLGGLEEDLGLVGSQYQTCISILFVGYILMQIPANMFLNKMGKPSLFISCIMTAWGIISTCTGAVQGYGGLMAVRVLLGFVEAGFFGSCLYYLSCWYTRKELTLRNSILYSGSLISGAWSGLIASGIVEKMDYKMGLRSWRWLFIIEGAITVSIVPLSYLILPDMPKNTKFLTQQEKDIVMWKLRIEVGQDDSDQENQESYKGAFLLAIKDLKIWLLTITFSFLVAACGVTNFFPTVVGTLNFDNMTTLCLTAPPYCIAVVATFLWARHADKTGERYFHVVIPLIIALISFIISAATLNVGARYFAMCIMIPSLYCSFTTILSWMSNCVPRPPMKRAIAIAIMNCIGNSTSIWNSYLYPSSGAPQFMVAFVCNCVFILCSIVAATLLRQRIVKLNKRIDAGTMKWENELGKGNDGSKISPDFKYLY</sequence>
<evidence type="ECO:0000256" key="2">
    <source>
        <dbReference type="ARBA" id="ARBA00022448"/>
    </source>
</evidence>
<feature type="transmembrane region" description="Helical" evidence="6">
    <location>
        <begin position="125"/>
        <end position="147"/>
    </location>
</feature>
<dbReference type="InterPro" id="IPR011701">
    <property type="entry name" value="MFS"/>
</dbReference>
<dbReference type="PROSITE" id="PS50850">
    <property type="entry name" value="MFS"/>
    <property type="match status" value="1"/>
</dbReference>
<dbReference type="OMA" id="ERRIHIA"/>
<feature type="transmembrane region" description="Helical" evidence="6">
    <location>
        <begin position="221"/>
        <end position="241"/>
    </location>
</feature>
<feature type="transmembrane region" description="Helical" evidence="6">
    <location>
        <begin position="327"/>
        <end position="347"/>
    </location>
</feature>
<accession>Q6BNP2</accession>
<dbReference type="VEuPathDB" id="FungiDB:DEHA2E20064g"/>
<dbReference type="KEGG" id="dha:DEHA2E20064g"/>
<feature type="transmembrane region" description="Helical" evidence="6">
    <location>
        <begin position="479"/>
        <end position="500"/>
    </location>
</feature>
<feature type="transmembrane region" description="Helical" evidence="6">
    <location>
        <begin position="391"/>
        <end position="411"/>
    </location>
</feature>
<comment type="subcellular location">
    <subcellularLocation>
        <location evidence="1">Membrane</location>
        <topology evidence="1">Multi-pass membrane protein</topology>
    </subcellularLocation>
</comment>
<feature type="transmembrane region" description="Helical" evidence="6">
    <location>
        <begin position="88"/>
        <end position="105"/>
    </location>
</feature>
<keyword evidence="9" id="KW-1185">Reference proteome</keyword>
<dbReference type="InParanoid" id="Q6BNP2"/>
<dbReference type="RefSeq" id="XP_460178.1">
    <property type="nucleotide sequence ID" value="XM_460178.1"/>
</dbReference>
<dbReference type="Gene3D" id="1.20.1250.20">
    <property type="entry name" value="MFS general substrate transporter like domains"/>
    <property type="match status" value="2"/>
</dbReference>
<gene>
    <name evidence="8" type="ordered locus">DEHA2E20064g</name>
</gene>
<evidence type="ECO:0000256" key="4">
    <source>
        <dbReference type="ARBA" id="ARBA00022989"/>
    </source>
</evidence>
<dbReference type="InterPro" id="IPR036259">
    <property type="entry name" value="MFS_trans_sf"/>
</dbReference>
<evidence type="ECO:0000256" key="1">
    <source>
        <dbReference type="ARBA" id="ARBA00004141"/>
    </source>
</evidence>
<reference evidence="8 9" key="1">
    <citation type="journal article" date="2004" name="Nature">
        <title>Genome evolution in yeasts.</title>
        <authorList>
            <consortium name="Genolevures"/>
            <person name="Dujon B."/>
            <person name="Sherman D."/>
            <person name="Fischer G."/>
            <person name="Durrens P."/>
            <person name="Casaregola S."/>
            <person name="Lafontaine I."/>
            <person name="de Montigny J."/>
            <person name="Marck C."/>
            <person name="Neuveglise C."/>
            <person name="Talla E."/>
            <person name="Goffard N."/>
            <person name="Frangeul L."/>
            <person name="Aigle M."/>
            <person name="Anthouard V."/>
            <person name="Babour A."/>
            <person name="Barbe V."/>
            <person name="Barnay S."/>
            <person name="Blanchin S."/>
            <person name="Beckerich J.M."/>
            <person name="Beyne E."/>
            <person name="Bleykasten C."/>
            <person name="Boisrame A."/>
            <person name="Boyer J."/>
            <person name="Cattolico L."/>
            <person name="Confanioleri F."/>
            <person name="de Daruvar A."/>
            <person name="Despons L."/>
            <person name="Fabre E."/>
            <person name="Fairhead C."/>
            <person name="Ferry-Dumazet H."/>
            <person name="Groppi A."/>
            <person name="Hantraye F."/>
            <person name="Hennequin C."/>
            <person name="Jauniaux N."/>
            <person name="Joyet P."/>
            <person name="Kachouri R."/>
            <person name="Kerrest A."/>
            <person name="Koszul R."/>
            <person name="Lemaire M."/>
            <person name="Lesur I."/>
            <person name="Ma L."/>
            <person name="Muller H."/>
            <person name="Nicaud J.M."/>
            <person name="Nikolski M."/>
            <person name="Oztas S."/>
            <person name="Ozier-Kalogeropoulos O."/>
            <person name="Pellenz S."/>
            <person name="Potier S."/>
            <person name="Richard G.F."/>
            <person name="Straub M.L."/>
            <person name="Suleau A."/>
            <person name="Swennene D."/>
            <person name="Tekaia F."/>
            <person name="Wesolowski-Louvel M."/>
            <person name="Westhof E."/>
            <person name="Wirth B."/>
            <person name="Zeniou-Meyer M."/>
            <person name="Zivanovic I."/>
            <person name="Bolotin-Fukuhara M."/>
            <person name="Thierry A."/>
            <person name="Bouchier C."/>
            <person name="Caudron B."/>
            <person name="Scarpelli C."/>
            <person name="Gaillardin C."/>
            <person name="Weissenbach J."/>
            <person name="Wincker P."/>
            <person name="Souciet J.L."/>
        </authorList>
    </citation>
    <scope>NUCLEOTIDE SEQUENCE [LARGE SCALE GENOMIC DNA]</scope>
    <source>
        <strain evidence="9">ATCC 36239 / CBS 767 / BCRC 21394 / JCM 1990 / NBRC 0083 / IGC 2968</strain>
    </source>
</reference>
<keyword evidence="4 6" id="KW-1133">Transmembrane helix</keyword>
<name>Q6BNP2_DEBHA</name>
<keyword evidence="3 6" id="KW-0812">Transmembrane</keyword>
<dbReference type="Pfam" id="PF07690">
    <property type="entry name" value="MFS_1"/>
    <property type="match status" value="1"/>
</dbReference>
<dbReference type="FunFam" id="1.20.1250.20:FF:000013">
    <property type="entry name" value="MFS general substrate transporter"/>
    <property type="match status" value="1"/>
</dbReference>
<dbReference type="PANTHER" id="PTHR43791:SF92">
    <property type="entry name" value="AGL026WP"/>
    <property type="match status" value="1"/>
</dbReference>
<dbReference type="EMBL" id="CR382137">
    <property type="protein sequence ID" value="CAG88451.1"/>
    <property type="molecule type" value="Genomic_DNA"/>
</dbReference>
<evidence type="ECO:0000256" key="6">
    <source>
        <dbReference type="SAM" id="Phobius"/>
    </source>
</evidence>
<keyword evidence="5 6" id="KW-0472">Membrane</keyword>
<dbReference type="GO" id="GO:0016020">
    <property type="term" value="C:membrane"/>
    <property type="evidence" value="ECO:0007669"/>
    <property type="project" value="UniProtKB-SubCell"/>
</dbReference>
<dbReference type="eggNOG" id="KOG2533">
    <property type="taxonomic scope" value="Eukaryota"/>
</dbReference>
<feature type="transmembrane region" description="Helical" evidence="6">
    <location>
        <begin position="450"/>
        <end position="467"/>
    </location>
</feature>
<dbReference type="GO" id="GO:0022857">
    <property type="term" value="F:transmembrane transporter activity"/>
    <property type="evidence" value="ECO:0007669"/>
    <property type="project" value="InterPro"/>
</dbReference>
<proteinExistence type="predicted"/>
<dbReference type="Proteomes" id="UP000000599">
    <property type="component" value="Chromosome E"/>
</dbReference>
<dbReference type="FunFam" id="1.20.1250.20:FF:000057">
    <property type="entry name" value="MFS general substrate transporter"/>
    <property type="match status" value="1"/>
</dbReference>
<evidence type="ECO:0000256" key="5">
    <source>
        <dbReference type="ARBA" id="ARBA00023136"/>
    </source>
</evidence>